<dbReference type="PANTHER" id="PTHR24279:SF120">
    <property type="entry name" value="CYTOCHROME P450"/>
    <property type="match status" value="1"/>
</dbReference>
<dbReference type="EMBL" id="MU827256">
    <property type="protein sequence ID" value="KAJ7367407.1"/>
    <property type="molecule type" value="Genomic_DNA"/>
</dbReference>
<dbReference type="OrthoDB" id="10258113at2759"/>
<dbReference type="GO" id="GO:0020037">
    <property type="term" value="F:heme binding"/>
    <property type="evidence" value="ECO:0007669"/>
    <property type="project" value="InterPro"/>
</dbReference>
<keyword evidence="7" id="KW-0503">Monooxygenase</keyword>
<proteinExistence type="inferred from homology"/>
<evidence type="ECO:0000313" key="9">
    <source>
        <dbReference type="EMBL" id="KAJ7367407.1"/>
    </source>
</evidence>
<dbReference type="Gene3D" id="1.10.630.10">
    <property type="entry name" value="Cytochrome P450"/>
    <property type="match status" value="1"/>
</dbReference>
<feature type="non-terminal residue" evidence="9">
    <location>
        <position position="173"/>
    </location>
</feature>
<evidence type="ECO:0000256" key="4">
    <source>
        <dbReference type="ARBA" id="ARBA00022723"/>
    </source>
</evidence>
<keyword evidence="4" id="KW-0479">Metal-binding</keyword>
<dbReference type="GO" id="GO:0016705">
    <property type="term" value="F:oxidoreductase activity, acting on paired donors, with incorporation or reduction of molecular oxygen"/>
    <property type="evidence" value="ECO:0007669"/>
    <property type="project" value="InterPro"/>
</dbReference>
<sequence length="173" mass="20243">KRFQENQCERKRMKHRDTAQPEIDETHFVPRPFEDIPGPKKNLKSMAEFYVKSERFTKGYKMFDQLFEKHGSICKESMIMGTMVHLIDPDDHEKVFRAEGKYPTRPMRRRRMAQSTIQGCSQIMRPKIVEENIDNFNAVTKDAIARLVKLKDTCGPDGHIPDLEGELSKWATE</sequence>
<comment type="caution">
    <text evidence="9">The sequence shown here is derived from an EMBL/GenBank/DDBJ whole genome shotgun (WGS) entry which is preliminary data.</text>
</comment>
<protein>
    <submittedName>
        <fullName evidence="9">Uncharacterized protein</fullName>
    </submittedName>
</protein>
<keyword evidence="5" id="KW-0560">Oxidoreductase</keyword>
<comment type="cofactor">
    <cofactor evidence="1">
        <name>heme</name>
        <dbReference type="ChEBI" id="CHEBI:30413"/>
    </cofactor>
</comment>
<dbReference type="GO" id="GO:0005506">
    <property type="term" value="F:iron ion binding"/>
    <property type="evidence" value="ECO:0007669"/>
    <property type="project" value="InterPro"/>
</dbReference>
<evidence type="ECO:0000313" key="10">
    <source>
        <dbReference type="Proteomes" id="UP001163046"/>
    </source>
</evidence>
<dbReference type="InterPro" id="IPR036396">
    <property type="entry name" value="Cyt_P450_sf"/>
</dbReference>
<evidence type="ECO:0000256" key="8">
    <source>
        <dbReference type="SAM" id="MobiDB-lite"/>
    </source>
</evidence>
<evidence type="ECO:0000256" key="2">
    <source>
        <dbReference type="ARBA" id="ARBA00010617"/>
    </source>
</evidence>
<feature type="region of interest" description="Disordered" evidence="8">
    <location>
        <begin position="1"/>
        <end position="24"/>
    </location>
</feature>
<dbReference type="AlphaFoldDB" id="A0A9X0CN42"/>
<gene>
    <name evidence="9" type="ORF">OS493_040588</name>
</gene>
<evidence type="ECO:0000256" key="3">
    <source>
        <dbReference type="ARBA" id="ARBA00022617"/>
    </source>
</evidence>
<dbReference type="PANTHER" id="PTHR24279">
    <property type="entry name" value="CYTOCHROME P450"/>
    <property type="match status" value="1"/>
</dbReference>
<keyword evidence="6" id="KW-0408">Iron</keyword>
<dbReference type="Proteomes" id="UP001163046">
    <property type="component" value="Unassembled WGS sequence"/>
</dbReference>
<comment type="similarity">
    <text evidence="2">Belongs to the cytochrome P450 family.</text>
</comment>
<accession>A0A9X0CN42</accession>
<keyword evidence="10" id="KW-1185">Reference proteome</keyword>
<dbReference type="SUPFAM" id="SSF48264">
    <property type="entry name" value="Cytochrome P450"/>
    <property type="match status" value="1"/>
</dbReference>
<dbReference type="GO" id="GO:0004497">
    <property type="term" value="F:monooxygenase activity"/>
    <property type="evidence" value="ECO:0007669"/>
    <property type="project" value="UniProtKB-KW"/>
</dbReference>
<evidence type="ECO:0000256" key="7">
    <source>
        <dbReference type="ARBA" id="ARBA00023033"/>
    </source>
</evidence>
<evidence type="ECO:0000256" key="5">
    <source>
        <dbReference type="ARBA" id="ARBA00023002"/>
    </source>
</evidence>
<organism evidence="9 10">
    <name type="scientific">Desmophyllum pertusum</name>
    <dbReference type="NCBI Taxonomy" id="174260"/>
    <lineage>
        <taxon>Eukaryota</taxon>
        <taxon>Metazoa</taxon>
        <taxon>Cnidaria</taxon>
        <taxon>Anthozoa</taxon>
        <taxon>Hexacorallia</taxon>
        <taxon>Scleractinia</taxon>
        <taxon>Caryophylliina</taxon>
        <taxon>Caryophylliidae</taxon>
        <taxon>Desmophyllum</taxon>
    </lineage>
</organism>
<evidence type="ECO:0000256" key="1">
    <source>
        <dbReference type="ARBA" id="ARBA00001971"/>
    </source>
</evidence>
<reference evidence="9" key="1">
    <citation type="submission" date="2023-01" db="EMBL/GenBank/DDBJ databases">
        <title>Genome assembly of the deep-sea coral Lophelia pertusa.</title>
        <authorList>
            <person name="Herrera S."/>
            <person name="Cordes E."/>
        </authorList>
    </citation>
    <scope>NUCLEOTIDE SEQUENCE</scope>
    <source>
        <strain evidence="9">USNM1676648</strain>
        <tissue evidence="9">Polyp</tissue>
    </source>
</reference>
<name>A0A9X0CN42_9CNID</name>
<dbReference type="InterPro" id="IPR050479">
    <property type="entry name" value="CYP11_CYP27_families"/>
</dbReference>
<feature type="non-terminal residue" evidence="9">
    <location>
        <position position="1"/>
    </location>
</feature>
<keyword evidence="3" id="KW-0349">Heme</keyword>
<evidence type="ECO:0000256" key="6">
    <source>
        <dbReference type="ARBA" id="ARBA00023004"/>
    </source>
</evidence>